<dbReference type="Gene3D" id="3.30.590.10">
    <property type="entry name" value="Glutamine synthetase/guanido kinase, catalytic domain"/>
    <property type="match status" value="1"/>
</dbReference>
<dbReference type="Proteomes" id="UP000192790">
    <property type="component" value="Unassembled WGS sequence"/>
</dbReference>
<evidence type="ECO:0000259" key="7">
    <source>
        <dbReference type="PROSITE" id="PS51986"/>
    </source>
</evidence>
<dbReference type="PROSITE" id="PS51987">
    <property type="entry name" value="GS_CATALYTIC"/>
    <property type="match status" value="1"/>
</dbReference>
<dbReference type="OrthoDB" id="9807095at2"/>
<dbReference type="SMART" id="SM01230">
    <property type="entry name" value="Gln-synt_C"/>
    <property type="match status" value="1"/>
</dbReference>
<dbReference type="PANTHER" id="PTHR43785">
    <property type="entry name" value="GAMMA-GLUTAMYLPUTRESCINE SYNTHETASE"/>
    <property type="match status" value="1"/>
</dbReference>
<protein>
    <submittedName>
        <fullName evidence="9">L-glutamine synthetase</fullName>
    </submittedName>
</protein>
<keyword evidence="10" id="KW-1185">Reference proteome</keyword>
<dbReference type="GO" id="GO:0006542">
    <property type="term" value="P:glutamine biosynthetic process"/>
    <property type="evidence" value="ECO:0007669"/>
    <property type="project" value="InterPro"/>
</dbReference>
<dbReference type="InterPro" id="IPR008147">
    <property type="entry name" value="Gln_synt_N"/>
</dbReference>
<evidence type="ECO:0000256" key="4">
    <source>
        <dbReference type="ARBA" id="ARBA00022840"/>
    </source>
</evidence>
<comment type="similarity">
    <text evidence="1 5 6">Belongs to the glutamine synthetase family.</text>
</comment>
<dbReference type="GO" id="GO:0004356">
    <property type="term" value="F:glutamine synthetase activity"/>
    <property type="evidence" value="ECO:0007669"/>
    <property type="project" value="InterPro"/>
</dbReference>
<dbReference type="GO" id="GO:0005524">
    <property type="term" value="F:ATP binding"/>
    <property type="evidence" value="ECO:0007669"/>
    <property type="project" value="UniProtKB-KW"/>
</dbReference>
<evidence type="ECO:0000259" key="8">
    <source>
        <dbReference type="PROSITE" id="PS51987"/>
    </source>
</evidence>
<evidence type="ECO:0000313" key="9">
    <source>
        <dbReference type="EMBL" id="SMC87671.1"/>
    </source>
</evidence>
<sequence length="438" mass="48618">MNYTVSEVLQYTEENDIKFIRLAFCDIFGTMKNISVMPGDLKRAFEQGISFDASAVRGFDNVDRSDLFLVPDPATLSILPWRPSHGRVIRMFCSIRRADGTPFECDGRSLLRQVADRAEALGLDCRAGAKSEFYLFKMDENGAPTLDPQDSAGYCDIAPLDKGENVRREICLTLEEMGIYPECSHHEQGPGQNEITFRFSDICSAADNLVTFKSVVKTIAARNGLYASFLPKPLVNEDGSGLHINLSLFRDGINLFDKKHFKPDSDSGYFLEGILNRVPEITAFLNPLTNSYLRLGHCSAPRYVAWSVQNRTQLVRLPEAQGEYSRMELRSPDPACNPHLAFTLLLQAGLAGIEKKLALRESAGELAAPADAGKSSVSTLPVNLDAALGLAEKSEFIRKYLPGDLLASYFDAKRFESTAAAQAENQHQFDLEQYFEVV</sequence>
<feature type="domain" description="GS beta-grasp" evidence="7">
    <location>
        <begin position="15"/>
        <end position="100"/>
    </location>
</feature>
<dbReference type="RefSeq" id="WP_084235612.1">
    <property type="nucleotide sequence ID" value="NZ_FWXW01000012.1"/>
</dbReference>
<dbReference type="Pfam" id="PF00120">
    <property type="entry name" value="Gln-synt_C"/>
    <property type="match status" value="1"/>
</dbReference>
<dbReference type="PANTHER" id="PTHR43785:SF12">
    <property type="entry name" value="TYPE-1 GLUTAMINE SYNTHETASE 2"/>
    <property type="match status" value="1"/>
</dbReference>
<evidence type="ECO:0000256" key="5">
    <source>
        <dbReference type="PROSITE-ProRule" id="PRU01330"/>
    </source>
</evidence>
<evidence type="ECO:0000256" key="1">
    <source>
        <dbReference type="ARBA" id="ARBA00009897"/>
    </source>
</evidence>
<dbReference type="Gene3D" id="3.10.20.70">
    <property type="entry name" value="Glutamine synthetase, N-terminal domain"/>
    <property type="match status" value="1"/>
</dbReference>
<dbReference type="InterPro" id="IPR014746">
    <property type="entry name" value="Gln_synth/guanido_kin_cat_dom"/>
</dbReference>
<dbReference type="EMBL" id="FWXW01000012">
    <property type="protein sequence ID" value="SMC87671.1"/>
    <property type="molecule type" value="Genomic_DNA"/>
</dbReference>
<organism evidence="9 10">
    <name type="scientific">Papillibacter cinnamivorans DSM 12816</name>
    <dbReference type="NCBI Taxonomy" id="1122930"/>
    <lineage>
        <taxon>Bacteria</taxon>
        <taxon>Bacillati</taxon>
        <taxon>Bacillota</taxon>
        <taxon>Clostridia</taxon>
        <taxon>Eubacteriales</taxon>
        <taxon>Oscillospiraceae</taxon>
        <taxon>Papillibacter</taxon>
    </lineage>
</organism>
<accession>A0A1W2CR39</accession>
<dbReference type="SUPFAM" id="SSF55931">
    <property type="entry name" value="Glutamine synthetase/guanido kinase"/>
    <property type="match status" value="1"/>
</dbReference>
<dbReference type="InterPro" id="IPR036651">
    <property type="entry name" value="Gln_synt_N_sf"/>
</dbReference>
<evidence type="ECO:0000256" key="3">
    <source>
        <dbReference type="ARBA" id="ARBA00022741"/>
    </source>
</evidence>
<dbReference type="PROSITE" id="PS51986">
    <property type="entry name" value="GS_BETA_GRASP"/>
    <property type="match status" value="1"/>
</dbReference>
<dbReference type="InterPro" id="IPR008146">
    <property type="entry name" value="Gln_synth_cat_dom"/>
</dbReference>
<keyword evidence="2" id="KW-0436">Ligase</keyword>
<keyword evidence="3" id="KW-0547">Nucleotide-binding</keyword>
<evidence type="ECO:0000256" key="6">
    <source>
        <dbReference type="RuleBase" id="RU000384"/>
    </source>
</evidence>
<proteinExistence type="inferred from homology"/>
<name>A0A1W2CR39_9FIRM</name>
<gene>
    <name evidence="9" type="ORF">SAMN02745168_0194</name>
</gene>
<dbReference type="STRING" id="1122930.SAMN02745168_0194"/>
<feature type="domain" description="GS catalytic" evidence="8">
    <location>
        <begin position="107"/>
        <end position="438"/>
    </location>
</feature>
<evidence type="ECO:0000256" key="2">
    <source>
        <dbReference type="ARBA" id="ARBA00022598"/>
    </source>
</evidence>
<dbReference type="Pfam" id="PF03951">
    <property type="entry name" value="Gln-synt_N"/>
    <property type="match status" value="1"/>
</dbReference>
<reference evidence="9 10" key="1">
    <citation type="submission" date="2017-04" db="EMBL/GenBank/DDBJ databases">
        <authorList>
            <person name="Afonso C.L."/>
            <person name="Miller P.J."/>
            <person name="Scott M.A."/>
            <person name="Spackman E."/>
            <person name="Goraichik I."/>
            <person name="Dimitrov K.M."/>
            <person name="Suarez D.L."/>
            <person name="Swayne D.E."/>
        </authorList>
    </citation>
    <scope>NUCLEOTIDE SEQUENCE [LARGE SCALE GENOMIC DNA]</scope>
    <source>
        <strain evidence="9 10">DSM 12816</strain>
    </source>
</reference>
<keyword evidence="4" id="KW-0067">ATP-binding</keyword>
<dbReference type="AlphaFoldDB" id="A0A1W2CR39"/>
<dbReference type="SUPFAM" id="SSF54368">
    <property type="entry name" value="Glutamine synthetase, N-terminal domain"/>
    <property type="match status" value="1"/>
</dbReference>
<evidence type="ECO:0000313" key="10">
    <source>
        <dbReference type="Proteomes" id="UP000192790"/>
    </source>
</evidence>